<keyword evidence="6" id="KW-0966">Cell projection</keyword>
<dbReference type="SUPFAM" id="SSF81296">
    <property type="entry name" value="E set domains"/>
    <property type="match status" value="1"/>
</dbReference>
<dbReference type="Pfam" id="PF00932">
    <property type="entry name" value="LTD"/>
    <property type="match status" value="1"/>
</dbReference>
<evidence type="ECO:0000256" key="5">
    <source>
        <dbReference type="ARBA" id="ARBA00023069"/>
    </source>
</evidence>
<proteinExistence type="predicted"/>
<dbReference type="InterPro" id="IPR053879">
    <property type="entry name" value="HYDIN_VesB_CFA65-like_Ig"/>
</dbReference>
<evidence type="ECO:0000256" key="1">
    <source>
        <dbReference type="ARBA" id="ARBA00004138"/>
    </source>
</evidence>
<comment type="subcellular location">
    <subcellularLocation>
        <location evidence="1">Cell projection</location>
        <location evidence="1">Cilium</location>
    </subcellularLocation>
    <subcellularLocation>
        <location evidence="2">Cytoplasm</location>
    </subcellularLocation>
</comment>
<evidence type="ECO:0000313" key="8">
    <source>
        <dbReference type="EMBL" id="MBJ7882064.1"/>
    </source>
</evidence>
<dbReference type="PROSITE" id="PS51841">
    <property type="entry name" value="LTD"/>
    <property type="match status" value="1"/>
</dbReference>
<accession>A0A934KQP1</accession>
<dbReference type="NCBIfam" id="NF012200">
    <property type="entry name" value="choice_anch_D"/>
    <property type="match status" value="1"/>
</dbReference>
<comment type="caution">
    <text evidence="8">The sequence shown here is derived from an EMBL/GenBank/DDBJ whole genome shotgun (WGS) entry which is preliminary data.</text>
</comment>
<dbReference type="NCBIfam" id="TIGR04183">
    <property type="entry name" value="Por_Secre_tail"/>
    <property type="match status" value="1"/>
</dbReference>
<dbReference type="RefSeq" id="WP_199601454.1">
    <property type="nucleotide sequence ID" value="NZ_JAEHJZ010000038.1"/>
</dbReference>
<dbReference type="AlphaFoldDB" id="A0A934KQP1"/>
<evidence type="ECO:0000256" key="3">
    <source>
        <dbReference type="ARBA" id="ARBA00022490"/>
    </source>
</evidence>
<organism evidence="8 9">
    <name type="scientific">Gelidibacter salicanalis</name>
    <dbReference type="NCBI Taxonomy" id="291193"/>
    <lineage>
        <taxon>Bacteria</taxon>
        <taxon>Pseudomonadati</taxon>
        <taxon>Bacteroidota</taxon>
        <taxon>Flavobacteriia</taxon>
        <taxon>Flavobacteriales</taxon>
        <taxon>Flavobacteriaceae</taxon>
        <taxon>Gelidibacter</taxon>
    </lineage>
</organism>
<evidence type="ECO:0000256" key="2">
    <source>
        <dbReference type="ARBA" id="ARBA00004496"/>
    </source>
</evidence>
<dbReference type="NCBIfam" id="NF033708">
    <property type="entry name" value="T9SS_Cterm_ChiA"/>
    <property type="match status" value="1"/>
</dbReference>
<keyword evidence="5" id="KW-0969">Cilium</keyword>
<evidence type="ECO:0000313" key="9">
    <source>
        <dbReference type="Proteomes" id="UP000662373"/>
    </source>
</evidence>
<evidence type="ECO:0000256" key="6">
    <source>
        <dbReference type="ARBA" id="ARBA00023273"/>
    </source>
</evidence>
<name>A0A934KQP1_9FLAO</name>
<gene>
    <name evidence="8" type="ORF">JEM65_15625</name>
</gene>
<evidence type="ECO:0000259" key="7">
    <source>
        <dbReference type="PROSITE" id="PS51841"/>
    </source>
</evidence>
<dbReference type="Proteomes" id="UP000662373">
    <property type="component" value="Unassembled WGS sequence"/>
</dbReference>
<feature type="domain" description="LTD" evidence="7">
    <location>
        <begin position="220"/>
        <end position="411"/>
    </location>
</feature>
<dbReference type="InterPro" id="IPR014756">
    <property type="entry name" value="Ig_E-set"/>
</dbReference>
<dbReference type="InterPro" id="IPR001322">
    <property type="entry name" value="Lamin_tail_dom"/>
</dbReference>
<dbReference type="Pfam" id="PF22544">
    <property type="entry name" value="HYDIN_VesB_CFA65-like_Ig"/>
    <property type="match status" value="1"/>
</dbReference>
<keyword evidence="4" id="KW-0732">Signal</keyword>
<dbReference type="GO" id="GO:0005737">
    <property type="term" value="C:cytoplasm"/>
    <property type="evidence" value="ECO:0007669"/>
    <property type="project" value="UniProtKB-SubCell"/>
</dbReference>
<dbReference type="EMBL" id="JAEHJZ010000038">
    <property type="protein sequence ID" value="MBJ7882064.1"/>
    <property type="molecule type" value="Genomic_DNA"/>
</dbReference>
<dbReference type="InterPro" id="IPR013783">
    <property type="entry name" value="Ig-like_fold"/>
</dbReference>
<reference evidence="8 9" key="1">
    <citation type="submission" date="2020-09" db="EMBL/GenBank/DDBJ databases">
        <title>Draft genome of Gelidibacter salicanalis PAMC21136.</title>
        <authorList>
            <person name="Park H."/>
        </authorList>
    </citation>
    <scope>NUCLEOTIDE SEQUENCE [LARGE SCALE GENOMIC DNA]</scope>
    <source>
        <strain evidence="8 9">PAMC21136</strain>
    </source>
</reference>
<dbReference type="Gene3D" id="2.60.40.10">
    <property type="entry name" value="Immunoglobulins"/>
    <property type="match status" value="2"/>
</dbReference>
<protein>
    <submittedName>
        <fullName evidence="8">Choice-of-anchor D domain-containing protein</fullName>
    </submittedName>
</protein>
<evidence type="ECO:0000256" key="4">
    <source>
        <dbReference type="ARBA" id="ARBA00022729"/>
    </source>
</evidence>
<keyword evidence="9" id="KW-1185">Reference proteome</keyword>
<keyword evidence="3" id="KW-0963">Cytoplasm</keyword>
<sequence>MDEKFNLVLFASLSFVFSTLAQVPEIRVEGNVGTFPEIVSGDTNPQGTDNTLFAAQLIGSSQSKSYRIRNLGNLSLNILNVTVLGVNSGDFTITVIPESIIAPDTYSLLEVQFSPLSAGVRNATVSIENNDTDENPYTFAIRGTGRCIATSTAITPMSGPAGTIVTINGSNYGPSTSATINGIPMAVTLINTKTIELPIPAGAATGNIRIVDGIGCMSMTPFTVIDSSIGGCEGSAVLSDLLISEVTDATAGGLSYIEIYNGTGATVALGNYTLGIYNNGAATATNTLKFNPVNLAHNSTYTIAVGITNAPTSGNTCPQIGGNGQLAQQKNTLVGINKKDNEHDVLRLLKSNNTIVVDEFGVYMDKTWMDATIITGDRGFNFRRSNSASKLPNPNFNLADWNVIDWVGSGATSCNTNDYSNIGVFDFSGGASPTITLQPTPPLSNCNVTTSLLISANEGVQGGLPLAYQWFYNAPKTAGWIEVSPTDPMYFGQQTSNLNILNLENFDGYQFYAQIRENNAKCYQATHVVPLKIIKTTWTGSGWSPTLPNTKTIGIIDGNYSATSKTGSFTTCSLIVNSGYKLHITDGYYVEVTNDVVVRGNTASHYGEIVVESKAALVQRGDDSAAGSFSLRNTGTSHVKKSTALKQKWYDYTFWSSPVHNETVERTLNMAKPSRRFYFEASNYLDIDGNNVDDNGDDWQVATGRMIPGVGYTATSKTTDVPFPRIDTTEFHGEFNTGNIHVPIFTNSFPTDNDWNLVGNPYASAIDFKMVHSANAEVIDGAAYLWSHFSPPLASNPGNQALNFNGADYAIITTGSGSIAGANKIIPLGFIPSGQGFFVKGIKSGGTLTFKNSMRMADATSNSQFFRNDHTEVPNKFWINLTSDNGIFNQILVAYVEGATDGFDGFSYDAERNSSSGIGASIYTEIPTLTKKYAIQGKSPTSLSLEEQLPLAFYTSMTQPTRYALSIAQTQGPFFDQHKIYIKDNLLDLAHDFSTGDYSFTSATGDFRDRFMIYFENHILAVVDAPSQIEDLSIFELNNGHIQFSTGQHLTIKSVEIFDLLGRKLHEFRGSNSTEIYELNQASQAVYIARVVLSNDRIITKRLLKRC</sequence>
<dbReference type="InterPro" id="IPR026444">
    <property type="entry name" value="Secre_tail"/>
</dbReference>